<evidence type="ECO:0000313" key="3">
    <source>
        <dbReference type="Proteomes" id="UP000645217"/>
    </source>
</evidence>
<organism evidence="2 3">
    <name type="scientific">Sphaerisporangium melleum</name>
    <dbReference type="NCBI Taxonomy" id="321316"/>
    <lineage>
        <taxon>Bacteria</taxon>
        <taxon>Bacillati</taxon>
        <taxon>Actinomycetota</taxon>
        <taxon>Actinomycetes</taxon>
        <taxon>Streptosporangiales</taxon>
        <taxon>Streptosporangiaceae</taxon>
        <taxon>Sphaerisporangium</taxon>
    </lineage>
</organism>
<gene>
    <name evidence="2" type="ORF">GCM10007964_68420</name>
</gene>
<dbReference type="AlphaFoldDB" id="A0A917RN86"/>
<reference evidence="2" key="2">
    <citation type="submission" date="2020-09" db="EMBL/GenBank/DDBJ databases">
        <authorList>
            <person name="Sun Q."/>
            <person name="Ohkuma M."/>
        </authorList>
    </citation>
    <scope>NUCLEOTIDE SEQUENCE</scope>
    <source>
        <strain evidence="2">JCM 13064</strain>
    </source>
</reference>
<keyword evidence="3" id="KW-1185">Reference proteome</keyword>
<name>A0A917RN86_9ACTN</name>
<accession>A0A917RN86</accession>
<sequence>MTERGSGRGPRRVAALTLTTGASVVLLSGAITAVAASSSGPAGSAPVPTASAGGPSAGPASAPPPSTPEVTPVVEPPLGAVSEIRSRQRTPRPLDPYTPPVSALELLAKGRDLATVGCMRSLGFTGWTNGGFATSTSFFKEADPLEYVDPAEAAATGYRGLLARPAPQGGAAAEKPTADAHAALMGAEARLDNGKAVPPGGCLNEGDKKVRGLAAAGDIVELPADSRVLATDAKFAALRDSRMKQAFAKWSACMAESGLRYGTPFDADNDPKWNRRESVVPPGAEERKVAAADATCRQRVNLLGTFEALVVAYQKRTVEELRQPLIESGKIFDTWLANAKRAVAGG</sequence>
<dbReference type="RefSeq" id="WP_189167233.1">
    <property type="nucleotide sequence ID" value="NZ_BMNT01000055.1"/>
</dbReference>
<protein>
    <submittedName>
        <fullName evidence="2">Uncharacterized protein</fullName>
    </submittedName>
</protein>
<evidence type="ECO:0000256" key="1">
    <source>
        <dbReference type="SAM" id="MobiDB-lite"/>
    </source>
</evidence>
<feature type="region of interest" description="Disordered" evidence="1">
    <location>
        <begin position="36"/>
        <end position="75"/>
    </location>
</feature>
<dbReference type="EMBL" id="BMNT01000055">
    <property type="protein sequence ID" value="GGL16738.1"/>
    <property type="molecule type" value="Genomic_DNA"/>
</dbReference>
<reference evidence="2" key="1">
    <citation type="journal article" date="2014" name="Int. J. Syst. Evol. Microbiol.">
        <title>Complete genome sequence of Corynebacterium casei LMG S-19264T (=DSM 44701T), isolated from a smear-ripened cheese.</title>
        <authorList>
            <consortium name="US DOE Joint Genome Institute (JGI-PGF)"/>
            <person name="Walter F."/>
            <person name="Albersmeier A."/>
            <person name="Kalinowski J."/>
            <person name="Ruckert C."/>
        </authorList>
    </citation>
    <scope>NUCLEOTIDE SEQUENCE</scope>
    <source>
        <strain evidence="2">JCM 13064</strain>
    </source>
</reference>
<dbReference type="Proteomes" id="UP000645217">
    <property type="component" value="Unassembled WGS sequence"/>
</dbReference>
<proteinExistence type="predicted"/>
<feature type="compositionally biased region" description="Low complexity" evidence="1">
    <location>
        <begin position="36"/>
        <end position="60"/>
    </location>
</feature>
<evidence type="ECO:0000313" key="2">
    <source>
        <dbReference type="EMBL" id="GGL16738.1"/>
    </source>
</evidence>
<comment type="caution">
    <text evidence="2">The sequence shown here is derived from an EMBL/GenBank/DDBJ whole genome shotgun (WGS) entry which is preliminary data.</text>
</comment>